<reference evidence="2 3" key="1">
    <citation type="journal article" date="2016" name="Sci. Rep.">
        <title>Peltaster fructicola genome reveals evolution from an invasive phytopathogen to an ectophytic parasite.</title>
        <authorList>
            <person name="Xu C."/>
            <person name="Chen H."/>
            <person name="Gleason M.L."/>
            <person name="Xu J.R."/>
            <person name="Liu H."/>
            <person name="Zhang R."/>
            <person name="Sun G."/>
        </authorList>
    </citation>
    <scope>NUCLEOTIDE SEQUENCE [LARGE SCALE GENOMIC DNA]</scope>
    <source>
        <strain evidence="2 3">LNHT1506</strain>
    </source>
</reference>
<dbReference type="Proteomes" id="UP000503462">
    <property type="component" value="Chromosome 3"/>
</dbReference>
<proteinExistence type="predicted"/>
<sequence length="413" mass="45440">MRRFNNSNGPKPLILPYTTQDPHALMVSPIDRQDAPLDFSFRRSVHLDTRASPVLPRPRAVTSVSENALRLSESPIDEASEGGFQRMLNLAQQRSGSRAYSFVSTAEHAGTASRNLLDELHAAKSDEPQATPGGANDDFEQLSRITTLENDDNLFMIPAPILPSPLSRNMYTTTPQWETDSVELSPLSSRRDPFNPALESIMGPLRSTSPDADATPKAIAKRGVSPSNEHTDDLGLSALDRLRTTFGDLLYSPADLARMVVHAAQQYMHIPAPLLSVQWWVVGLVWGPMAKRRMNDNSRYGAEMVGTRSPSLALDESMAYGTVYTSPVSGLRRRAGMAGPGKKRSGNVQHCTQEKTLLARHNPLLWVKFSITLAYAVGIAFTSGPARRLMSNDHDIHSFYRLNATYAIRGVSC</sequence>
<evidence type="ECO:0000313" key="3">
    <source>
        <dbReference type="Proteomes" id="UP000503462"/>
    </source>
</evidence>
<dbReference type="OrthoDB" id="5343018at2759"/>
<evidence type="ECO:0000256" key="1">
    <source>
        <dbReference type="SAM" id="MobiDB-lite"/>
    </source>
</evidence>
<evidence type="ECO:0000313" key="2">
    <source>
        <dbReference type="EMBL" id="QIW98932.1"/>
    </source>
</evidence>
<protein>
    <submittedName>
        <fullName evidence="2">Uncharacterized protein</fullName>
    </submittedName>
</protein>
<organism evidence="2 3">
    <name type="scientific">Peltaster fructicola</name>
    <dbReference type="NCBI Taxonomy" id="286661"/>
    <lineage>
        <taxon>Eukaryota</taxon>
        <taxon>Fungi</taxon>
        <taxon>Dikarya</taxon>
        <taxon>Ascomycota</taxon>
        <taxon>Pezizomycotina</taxon>
        <taxon>Dothideomycetes</taxon>
        <taxon>Dothideomycetes incertae sedis</taxon>
        <taxon>Peltaster</taxon>
    </lineage>
</organism>
<keyword evidence="3" id="KW-1185">Reference proteome</keyword>
<dbReference type="EMBL" id="CP051141">
    <property type="protein sequence ID" value="QIW98932.1"/>
    <property type="molecule type" value="Genomic_DNA"/>
</dbReference>
<gene>
    <name evidence="2" type="ORF">AMS68_004450</name>
</gene>
<feature type="region of interest" description="Disordered" evidence="1">
    <location>
        <begin position="201"/>
        <end position="232"/>
    </location>
</feature>
<accession>A0A6H0XW09</accession>
<name>A0A6H0XW09_9PEZI</name>
<dbReference type="AlphaFoldDB" id="A0A6H0XW09"/>